<evidence type="ECO:0000313" key="1">
    <source>
        <dbReference type="EMBL" id="MEJ5945561.1"/>
    </source>
</evidence>
<sequence>MQPPQDDPGVEPVSARAPALRGPVLMGQAWVDLAFLHWAVPPERVQPWMPPGVRPDVVVGADGRARTYVALVPFRMVGAGLGNGPAVPWLGTFWETNVRLYSVDATGRRGVVFCSLDASRLAVVLGARAAFSLPYRWARMRGAERVRDGARELAWTARTRWPGPRGLSSRVAVRVGEPIADDAPDAGLAAFLTARWGLHTAYLRRTWYVPNEHGAWPLRRAEVLALDDGLLGAAGFGDLAQRPPDHVAFAERVGVRFGLPGSARRPRRG</sequence>
<dbReference type="EMBL" id="JBBIAA010000009">
    <property type="protein sequence ID" value="MEJ5945561.1"/>
    <property type="molecule type" value="Genomic_DNA"/>
</dbReference>
<evidence type="ECO:0000313" key="2">
    <source>
        <dbReference type="Proteomes" id="UP001387100"/>
    </source>
</evidence>
<organism evidence="1 2">
    <name type="scientific">Pseudokineococcus basanitobsidens</name>
    <dbReference type="NCBI Taxonomy" id="1926649"/>
    <lineage>
        <taxon>Bacteria</taxon>
        <taxon>Bacillati</taxon>
        <taxon>Actinomycetota</taxon>
        <taxon>Actinomycetes</taxon>
        <taxon>Kineosporiales</taxon>
        <taxon>Kineosporiaceae</taxon>
        <taxon>Pseudokineococcus</taxon>
    </lineage>
</organism>
<dbReference type="InterPro" id="IPR018644">
    <property type="entry name" value="DUF2071"/>
</dbReference>
<dbReference type="PANTHER" id="PTHR39186:SF1">
    <property type="entry name" value="DUF2071 DOMAIN-CONTAINING PROTEIN"/>
    <property type="match status" value="1"/>
</dbReference>
<comment type="caution">
    <text evidence="1">The sequence shown here is derived from an EMBL/GenBank/DDBJ whole genome shotgun (WGS) entry which is preliminary data.</text>
</comment>
<dbReference type="Proteomes" id="UP001387100">
    <property type="component" value="Unassembled WGS sequence"/>
</dbReference>
<dbReference type="PANTHER" id="PTHR39186">
    <property type="entry name" value="DUF2071 FAMILY PROTEIN"/>
    <property type="match status" value="1"/>
</dbReference>
<reference evidence="1 2" key="1">
    <citation type="journal article" date="2017" name="Int. J. Syst. Evol. Microbiol.">
        <title>Pseudokineococcus basanitobsidens sp. nov., isolated from volcanic rock.</title>
        <authorList>
            <person name="Lee D.W."/>
            <person name="Park M.Y."/>
            <person name="Kim J.J."/>
            <person name="Kim B.S."/>
        </authorList>
    </citation>
    <scope>NUCLEOTIDE SEQUENCE [LARGE SCALE GENOMIC DNA]</scope>
    <source>
        <strain evidence="1 2">DSM 103726</strain>
    </source>
</reference>
<dbReference type="InterPro" id="IPR023375">
    <property type="entry name" value="ADC_dom_sf"/>
</dbReference>
<name>A0ABU8RKJ4_9ACTN</name>
<gene>
    <name evidence="1" type="ORF">WDZ17_09685</name>
</gene>
<accession>A0ABU8RKJ4</accession>
<keyword evidence="2" id="KW-1185">Reference proteome</keyword>
<proteinExistence type="predicted"/>
<dbReference type="Pfam" id="PF09844">
    <property type="entry name" value="DUF2071"/>
    <property type="match status" value="1"/>
</dbReference>
<protein>
    <submittedName>
        <fullName evidence="1">DUF2071 domain-containing protein</fullName>
    </submittedName>
</protein>
<dbReference type="SUPFAM" id="SSF160104">
    <property type="entry name" value="Acetoacetate decarboxylase-like"/>
    <property type="match status" value="1"/>
</dbReference>